<evidence type="ECO:0000256" key="2">
    <source>
        <dbReference type="ARBA" id="ARBA00010617"/>
    </source>
</evidence>
<dbReference type="AlphaFoldDB" id="A0A439D561"/>
<comment type="cofactor">
    <cofactor evidence="1 6">
        <name>heme</name>
        <dbReference type="ChEBI" id="CHEBI:30413"/>
    </cofactor>
</comment>
<evidence type="ECO:0008006" key="11">
    <source>
        <dbReference type="Google" id="ProtNLM"/>
    </source>
</evidence>
<evidence type="ECO:0000313" key="10">
    <source>
        <dbReference type="Proteomes" id="UP000286045"/>
    </source>
</evidence>
<name>A0A439D561_9PEZI</name>
<evidence type="ECO:0000256" key="8">
    <source>
        <dbReference type="SAM" id="Phobius"/>
    </source>
</evidence>
<evidence type="ECO:0000313" key="9">
    <source>
        <dbReference type="EMBL" id="RWA09528.1"/>
    </source>
</evidence>
<keyword evidence="3 6" id="KW-0349">Heme</keyword>
<feature type="binding site" description="axial binding residue" evidence="6">
    <location>
        <position position="446"/>
    </location>
    <ligand>
        <name>heme</name>
        <dbReference type="ChEBI" id="CHEBI:30413"/>
    </ligand>
    <ligandPart>
        <name>Fe</name>
        <dbReference type="ChEBI" id="CHEBI:18248"/>
    </ligandPart>
</feature>
<dbReference type="InterPro" id="IPR036396">
    <property type="entry name" value="Cyt_P450_sf"/>
</dbReference>
<keyword evidence="7" id="KW-0503">Monooxygenase</keyword>
<keyword evidence="8" id="KW-0812">Transmembrane</keyword>
<evidence type="ECO:0000256" key="4">
    <source>
        <dbReference type="ARBA" id="ARBA00022723"/>
    </source>
</evidence>
<dbReference type="PRINTS" id="PR00463">
    <property type="entry name" value="EP450I"/>
</dbReference>
<dbReference type="InterPro" id="IPR017972">
    <property type="entry name" value="Cyt_P450_CS"/>
</dbReference>
<organism evidence="9 10">
    <name type="scientific">Xylaria grammica</name>
    <dbReference type="NCBI Taxonomy" id="363999"/>
    <lineage>
        <taxon>Eukaryota</taxon>
        <taxon>Fungi</taxon>
        <taxon>Dikarya</taxon>
        <taxon>Ascomycota</taxon>
        <taxon>Pezizomycotina</taxon>
        <taxon>Sordariomycetes</taxon>
        <taxon>Xylariomycetidae</taxon>
        <taxon>Xylariales</taxon>
        <taxon>Xylariaceae</taxon>
        <taxon>Xylaria</taxon>
    </lineage>
</organism>
<dbReference type="Proteomes" id="UP000286045">
    <property type="component" value="Unassembled WGS sequence"/>
</dbReference>
<dbReference type="STRING" id="363999.A0A439D561"/>
<keyword evidence="10" id="KW-1185">Reference proteome</keyword>
<keyword evidence="8" id="KW-1133">Transmembrane helix</keyword>
<dbReference type="PANTHER" id="PTHR24305">
    <property type="entry name" value="CYTOCHROME P450"/>
    <property type="match status" value="1"/>
</dbReference>
<comment type="caution">
    <text evidence="9">The sequence shown here is derived from an EMBL/GenBank/DDBJ whole genome shotgun (WGS) entry which is preliminary data.</text>
</comment>
<keyword evidence="8" id="KW-0472">Membrane</keyword>
<dbReference type="GO" id="GO:0020037">
    <property type="term" value="F:heme binding"/>
    <property type="evidence" value="ECO:0007669"/>
    <property type="project" value="InterPro"/>
</dbReference>
<dbReference type="EMBL" id="RYZI01000150">
    <property type="protein sequence ID" value="RWA09528.1"/>
    <property type="molecule type" value="Genomic_DNA"/>
</dbReference>
<reference evidence="9 10" key="1">
    <citation type="submission" date="2018-12" db="EMBL/GenBank/DDBJ databases">
        <title>Draft genome sequence of Xylaria grammica IHI A82.</title>
        <authorList>
            <person name="Buettner E."/>
            <person name="Kellner H."/>
        </authorList>
    </citation>
    <scope>NUCLEOTIDE SEQUENCE [LARGE SCALE GENOMIC DNA]</scope>
    <source>
        <strain evidence="9 10">IHI A82</strain>
    </source>
</reference>
<dbReference type="PANTHER" id="PTHR24305:SF166">
    <property type="entry name" value="CYTOCHROME P450 12A4, MITOCHONDRIAL-RELATED"/>
    <property type="match status" value="1"/>
</dbReference>
<dbReference type="SUPFAM" id="SSF48264">
    <property type="entry name" value="Cytochrome P450"/>
    <property type="match status" value="1"/>
</dbReference>
<keyword evidence="5 6" id="KW-0408">Iron</keyword>
<sequence>MADINVQSPILIVGFFALLIIFACRVISNVFFHPLSAVPGPTVGAASDLWLVWRTFTLRKCETLHECLSTYGSVARVAPNKIVVSSQADIKTIYGIGSKCLKSQFYEAWAFGGAPSIFATIDPKDHSMRRSIASRTFAKKSIMQFMPDLTRHAQTLAKRLEALSKQGSESNSTAIDFIQYSRYLALDMLGSSVLDEDFGLLRNGIEHPFVHDLDAAALKLTMSATLHPWLWAVLKRLPIPRWKHLLGGDARLAEYATKTVEHTFHERDQGKDTGITLVSSYAKYEDANGARLSTGHIVGEIASVYFAGTDTTSATMGFTVYQIAMRQDVQSKLRAELVEKAGVDGRIAYDTLENDCPYLNAVISECLRLYTAAPSHLERVVPPGGITLSTGHYLPAGTIVGVQVYSLHRDPAVFPDPELFDPDRWLRASPEMRQALSPWGFGSRICLGMHLAHIQLQLALAVLVGNFHVTLPEGFDHEKMRMKNFWLVFPIGRKAEIAVKKLEEGGKGVTVCA</sequence>
<dbReference type="Pfam" id="PF00067">
    <property type="entry name" value="p450"/>
    <property type="match status" value="1"/>
</dbReference>
<feature type="transmembrane region" description="Helical" evidence="8">
    <location>
        <begin position="12"/>
        <end position="32"/>
    </location>
</feature>
<protein>
    <recommendedName>
        <fullName evidence="11">Cytochrome P450</fullName>
    </recommendedName>
</protein>
<comment type="similarity">
    <text evidence="2 7">Belongs to the cytochrome P450 family.</text>
</comment>
<dbReference type="PRINTS" id="PR00385">
    <property type="entry name" value="P450"/>
</dbReference>
<evidence type="ECO:0000256" key="5">
    <source>
        <dbReference type="ARBA" id="ARBA00023004"/>
    </source>
</evidence>
<accession>A0A439D561</accession>
<evidence type="ECO:0000256" key="3">
    <source>
        <dbReference type="ARBA" id="ARBA00022617"/>
    </source>
</evidence>
<dbReference type="InterPro" id="IPR001128">
    <property type="entry name" value="Cyt_P450"/>
</dbReference>
<dbReference type="PROSITE" id="PS00086">
    <property type="entry name" value="CYTOCHROME_P450"/>
    <property type="match status" value="1"/>
</dbReference>
<keyword evidence="4 6" id="KW-0479">Metal-binding</keyword>
<proteinExistence type="inferred from homology"/>
<keyword evidence="7" id="KW-0560">Oxidoreductase</keyword>
<dbReference type="GO" id="GO:0005506">
    <property type="term" value="F:iron ion binding"/>
    <property type="evidence" value="ECO:0007669"/>
    <property type="project" value="InterPro"/>
</dbReference>
<evidence type="ECO:0000256" key="7">
    <source>
        <dbReference type="RuleBase" id="RU000461"/>
    </source>
</evidence>
<dbReference type="InterPro" id="IPR002401">
    <property type="entry name" value="Cyt_P450_E_grp-I"/>
</dbReference>
<dbReference type="GO" id="GO:0016705">
    <property type="term" value="F:oxidoreductase activity, acting on paired donors, with incorporation or reduction of molecular oxygen"/>
    <property type="evidence" value="ECO:0007669"/>
    <property type="project" value="InterPro"/>
</dbReference>
<evidence type="ECO:0000256" key="1">
    <source>
        <dbReference type="ARBA" id="ARBA00001971"/>
    </source>
</evidence>
<evidence type="ECO:0000256" key="6">
    <source>
        <dbReference type="PIRSR" id="PIRSR602401-1"/>
    </source>
</evidence>
<dbReference type="Gene3D" id="1.10.630.10">
    <property type="entry name" value="Cytochrome P450"/>
    <property type="match status" value="1"/>
</dbReference>
<gene>
    <name evidence="9" type="ORF">EKO27_g5582</name>
</gene>
<dbReference type="InterPro" id="IPR050121">
    <property type="entry name" value="Cytochrome_P450_monoxygenase"/>
</dbReference>
<dbReference type="GO" id="GO:0004497">
    <property type="term" value="F:monooxygenase activity"/>
    <property type="evidence" value="ECO:0007669"/>
    <property type="project" value="UniProtKB-KW"/>
</dbReference>